<name>A0ABV8R046_9MICC</name>
<evidence type="ECO:0000313" key="3">
    <source>
        <dbReference type="Proteomes" id="UP001595773"/>
    </source>
</evidence>
<dbReference type="Proteomes" id="UP001595773">
    <property type="component" value="Unassembled WGS sequence"/>
</dbReference>
<proteinExistence type="predicted"/>
<sequence>MPWVPSDLRQSDYLPQAGPAAGMAAVFEVFAVFAAAARVGPALATAVLLVAEVLGAVLLVARTWSSGLLGAEVLLRKAVVRAGPRKEWVAWN</sequence>
<evidence type="ECO:0000313" key="2">
    <source>
        <dbReference type="EMBL" id="MFC4265313.1"/>
    </source>
</evidence>
<evidence type="ECO:0000256" key="1">
    <source>
        <dbReference type="SAM" id="Phobius"/>
    </source>
</evidence>
<dbReference type="RefSeq" id="WP_345384983.1">
    <property type="nucleotide sequence ID" value="NZ_BAABLL010000003.1"/>
</dbReference>
<gene>
    <name evidence="2" type="ORF">ACFOW9_06840</name>
</gene>
<keyword evidence="1" id="KW-0472">Membrane</keyword>
<feature type="transmembrane region" description="Helical" evidence="1">
    <location>
        <begin position="46"/>
        <end position="65"/>
    </location>
</feature>
<comment type="caution">
    <text evidence="2">The sequence shown here is derived from an EMBL/GenBank/DDBJ whole genome shotgun (WGS) entry which is preliminary data.</text>
</comment>
<keyword evidence="1" id="KW-0812">Transmembrane</keyword>
<feature type="transmembrane region" description="Helical" evidence="1">
    <location>
        <begin position="20"/>
        <end position="39"/>
    </location>
</feature>
<protein>
    <submittedName>
        <fullName evidence="2">Uncharacterized protein</fullName>
    </submittedName>
</protein>
<dbReference type="EMBL" id="JBHSCQ010000006">
    <property type="protein sequence ID" value="MFC4265313.1"/>
    <property type="molecule type" value="Genomic_DNA"/>
</dbReference>
<accession>A0ABV8R046</accession>
<reference evidence="3" key="1">
    <citation type="journal article" date="2019" name="Int. J. Syst. Evol. Microbiol.">
        <title>The Global Catalogue of Microorganisms (GCM) 10K type strain sequencing project: providing services to taxonomists for standard genome sequencing and annotation.</title>
        <authorList>
            <consortium name="The Broad Institute Genomics Platform"/>
            <consortium name="The Broad Institute Genome Sequencing Center for Infectious Disease"/>
            <person name="Wu L."/>
            <person name="Ma J."/>
        </authorList>
    </citation>
    <scope>NUCLEOTIDE SEQUENCE [LARGE SCALE GENOMIC DNA]</scope>
    <source>
        <strain evidence="3">CGMCC 1.10698</strain>
    </source>
</reference>
<keyword evidence="1" id="KW-1133">Transmembrane helix</keyword>
<organism evidence="2 3">
    <name type="scientific">Arthrobacter cryoconiti</name>
    <dbReference type="NCBI Taxonomy" id="748907"/>
    <lineage>
        <taxon>Bacteria</taxon>
        <taxon>Bacillati</taxon>
        <taxon>Actinomycetota</taxon>
        <taxon>Actinomycetes</taxon>
        <taxon>Micrococcales</taxon>
        <taxon>Micrococcaceae</taxon>
        <taxon>Arthrobacter</taxon>
    </lineage>
</organism>
<keyword evidence="3" id="KW-1185">Reference proteome</keyword>